<evidence type="ECO:0000256" key="2">
    <source>
        <dbReference type="SAM" id="SignalP"/>
    </source>
</evidence>
<gene>
    <name evidence="3" type="ORF">GCM10017579_44450</name>
</gene>
<accession>A0ABQ5T4K3</accession>
<feature type="chain" id="PRO_5046456486" description="Ig-like domain-containing protein" evidence="2">
    <location>
        <begin position="24"/>
        <end position="493"/>
    </location>
</feature>
<name>A0ABQ5T4K3_9ACTN</name>
<proteinExistence type="predicted"/>
<feature type="region of interest" description="Disordered" evidence="1">
    <location>
        <begin position="25"/>
        <end position="99"/>
    </location>
</feature>
<feature type="compositionally biased region" description="Acidic residues" evidence="1">
    <location>
        <begin position="71"/>
        <end position="87"/>
    </location>
</feature>
<dbReference type="RefSeq" id="WP_189119666.1">
    <property type="nucleotide sequence ID" value="NZ_BMRK01000014.1"/>
</dbReference>
<dbReference type="Proteomes" id="UP001142292">
    <property type="component" value="Unassembled WGS sequence"/>
</dbReference>
<reference evidence="3" key="1">
    <citation type="journal article" date="2014" name="Int. J. Syst. Evol. Microbiol.">
        <title>Complete genome of a new Firmicutes species belonging to the dominant human colonic microbiota ('Ruminococcus bicirculans') reveals two chromosomes and a selective capacity to utilize plant glucans.</title>
        <authorList>
            <consortium name="NISC Comparative Sequencing Program"/>
            <person name="Wegmann U."/>
            <person name="Louis P."/>
            <person name="Goesmann A."/>
            <person name="Henrissat B."/>
            <person name="Duncan S.H."/>
            <person name="Flint H.J."/>
        </authorList>
    </citation>
    <scope>NUCLEOTIDE SEQUENCE</scope>
    <source>
        <strain evidence="3">VKM Ac-1246</strain>
    </source>
</reference>
<evidence type="ECO:0000313" key="3">
    <source>
        <dbReference type="EMBL" id="GLJ70409.1"/>
    </source>
</evidence>
<reference evidence="3" key="2">
    <citation type="submission" date="2023-01" db="EMBL/GenBank/DDBJ databases">
        <authorList>
            <person name="Sun Q."/>
            <person name="Evtushenko L."/>
        </authorList>
    </citation>
    <scope>NUCLEOTIDE SEQUENCE</scope>
    <source>
        <strain evidence="3">VKM Ac-1246</strain>
    </source>
</reference>
<evidence type="ECO:0000256" key="1">
    <source>
        <dbReference type="SAM" id="MobiDB-lite"/>
    </source>
</evidence>
<feature type="signal peptide" evidence="2">
    <location>
        <begin position="1"/>
        <end position="23"/>
    </location>
</feature>
<evidence type="ECO:0000313" key="4">
    <source>
        <dbReference type="Proteomes" id="UP001142292"/>
    </source>
</evidence>
<feature type="compositionally biased region" description="Low complexity" evidence="1">
    <location>
        <begin position="25"/>
        <end position="61"/>
    </location>
</feature>
<sequence length="493" mass="53195">MRIRALVAAAAVALIVPAVPAFATEIPSPASYPASTATAEPETVPEPTVPEPTVSESTVPEQTIPGPTESEPTESEPAESESTDPEPSETTPLTATETGPLLNVGVYIDDAPRRSGVSLSARINLFDRPSAAVEVVWQWVDESSTAVGEPSAPVALVTDEQGQARMTVVAPTAADGYYRLRVQATATADGATGSDISSSVIALDNTRPSFTWSRNLTTFYPSKDGYRDTFAVTIKGGWEQYGYTVQVLNSAGTAIRTIGSGELTWSGSEDLLHYAQPRWNGLNKSGSRVSTGTYTIRAVLSDGAGNKTTKITSVTVSWKKLVWKTFYKKITPKAALDAKYVGSCSSLKAPARKDWAGSRGFRSNVKCRGGNTAKSRVITDSVTCLPRSFDGNYRNLTVKHYGGRPKGYSKDVYLVTHLYKPRTSGDWTLAQRHQFGNSVKWKTMASVASPNALIADRRSTKYCASVWWVSGLQSGSRYDVKKYSVGVQYRVLV</sequence>
<evidence type="ECO:0008006" key="5">
    <source>
        <dbReference type="Google" id="ProtNLM"/>
    </source>
</evidence>
<comment type="caution">
    <text evidence="3">The sequence shown here is derived from an EMBL/GenBank/DDBJ whole genome shotgun (WGS) entry which is preliminary data.</text>
</comment>
<protein>
    <recommendedName>
        <fullName evidence="5">Ig-like domain-containing protein</fullName>
    </recommendedName>
</protein>
<keyword evidence="2" id="KW-0732">Signal</keyword>
<dbReference type="Gene3D" id="2.60.40.4070">
    <property type="match status" value="1"/>
</dbReference>
<keyword evidence="4" id="KW-1185">Reference proteome</keyword>
<organism evidence="3 4">
    <name type="scientific">Nocardioides luteus</name>
    <dbReference type="NCBI Taxonomy" id="1844"/>
    <lineage>
        <taxon>Bacteria</taxon>
        <taxon>Bacillati</taxon>
        <taxon>Actinomycetota</taxon>
        <taxon>Actinomycetes</taxon>
        <taxon>Propionibacteriales</taxon>
        <taxon>Nocardioidaceae</taxon>
        <taxon>Nocardioides</taxon>
    </lineage>
</organism>
<dbReference type="EMBL" id="BSEL01000012">
    <property type="protein sequence ID" value="GLJ70409.1"/>
    <property type="molecule type" value="Genomic_DNA"/>
</dbReference>